<keyword evidence="6" id="KW-0378">Hydrolase</keyword>
<keyword evidence="8" id="KW-0233">DNA recombination</keyword>
<feature type="compositionally biased region" description="Basic residues" evidence="13">
    <location>
        <begin position="574"/>
        <end position="591"/>
    </location>
</feature>
<comment type="subcellular location">
    <subcellularLocation>
        <location evidence="1">Nucleus</location>
    </subcellularLocation>
</comment>
<feature type="compositionally biased region" description="Basic and acidic residues" evidence="13">
    <location>
        <begin position="551"/>
        <end position="562"/>
    </location>
</feature>
<comment type="similarity">
    <text evidence="2">Belongs to the DNA repair metallo-beta-lactamase (DRMBL) family.</text>
</comment>
<dbReference type="GO" id="GO:0005634">
    <property type="term" value="C:nucleus"/>
    <property type="evidence" value="ECO:0007669"/>
    <property type="project" value="UniProtKB-SubCell"/>
</dbReference>
<evidence type="ECO:0000256" key="6">
    <source>
        <dbReference type="ARBA" id="ARBA00022801"/>
    </source>
</evidence>
<dbReference type="EMBL" id="QWIJ01000307">
    <property type="protein sequence ID" value="RMX84063.1"/>
    <property type="molecule type" value="Genomic_DNA"/>
</dbReference>
<evidence type="ECO:0000256" key="9">
    <source>
        <dbReference type="ARBA" id="ARBA00023204"/>
    </source>
</evidence>
<reference evidence="15 16" key="1">
    <citation type="journal article" date="2018" name="BMC Genomics">
        <title>Genomic evidence for intraspecific hybridization in a clonal and extremely halotolerant yeast.</title>
        <authorList>
            <person name="Gostincar C."/>
            <person name="Stajich J.E."/>
            <person name="Zupancic J."/>
            <person name="Zalar P."/>
            <person name="Gunde-Cimerman N."/>
        </authorList>
    </citation>
    <scope>NUCLEOTIDE SEQUENCE [LARGE SCALE GENOMIC DNA]</scope>
    <source>
        <strain evidence="15 16">EXF-6656</strain>
    </source>
</reference>
<dbReference type="PANTHER" id="PTHR23240:SF8">
    <property type="entry name" value="PROTEIN ARTEMIS"/>
    <property type="match status" value="1"/>
</dbReference>
<evidence type="ECO:0000313" key="16">
    <source>
        <dbReference type="Proteomes" id="UP000281245"/>
    </source>
</evidence>
<protein>
    <recommendedName>
        <fullName evidence="11">Protein artemis</fullName>
    </recommendedName>
    <alternativeName>
        <fullName evidence="12">DNA cross-link repair 1C protein</fullName>
    </alternativeName>
</protein>
<dbReference type="GO" id="GO:0000723">
    <property type="term" value="P:telomere maintenance"/>
    <property type="evidence" value="ECO:0007669"/>
    <property type="project" value="TreeGrafter"/>
</dbReference>
<dbReference type="Pfam" id="PF23023">
    <property type="entry name" value="Anti-Pycsar_Apyc1"/>
    <property type="match status" value="1"/>
</dbReference>
<evidence type="ECO:0000259" key="14">
    <source>
        <dbReference type="Pfam" id="PF07522"/>
    </source>
</evidence>
<keyword evidence="5" id="KW-0227">DNA damage</keyword>
<dbReference type="InterPro" id="IPR036866">
    <property type="entry name" value="RibonucZ/Hydroxyglut_hydro"/>
</dbReference>
<accession>A0A3M6WZK6</accession>
<name>A0A3M6WZK6_HORWE</name>
<evidence type="ECO:0000313" key="15">
    <source>
        <dbReference type="EMBL" id="RMX84063.1"/>
    </source>
</evidence>
<feature type="region of interest" description="Disordered" evidence="13">
    <location>
        <begin position="614"/>
        <end position="642"/>
    </location>
</feature>
<proteinExistence type="inferred from homology"/>
<evidence type="ECO:0000256" key="5">
    <source>
        <dbReference type="ARBA" id="ARBA00022763"/>
    </source>
</evidence>
<comment type="caution">
    <text evidence="15">The sequence shown here is derived from an EMBL/GenBank/DDBJ whole genome shotgun (WGS) entry which is preliminary data.</text>
</comment>
<evidence type="ECO:0000256" key="12">
    <source>
        <dbReference type="ARBA" id="ARBA00042677"/>
    </source>
</evidence>
<dbReference type="Pfam" id="PF07522">
    <property type="entry name" value="DRMBL"/>
    <property type="match status" value="1"/>
</dbReference>
<dbReference type="Gene3D" id="3.60.15.10">
    <property type="entry name" value="Ribonuclease Z/Hydroxyacylglutathione hydrolase-like"/>
    <property type="match status" value="1"/>
</dbReference>
<dbReference type="InterPro" id="IPR011084">
    <property type="entry name" value="DRMBL"/>
</dbReference>
<dbReference type="GO" id="GO:0006303">
    <property type="term" value="P:double-strand break repair via nonhomologous end joining"/>
    <property type="evidence" value="ECO:0007669"/>
    <property type="project" value="TreeGrafter"/>
</dbReference>
<dbReference type="GO" id="GO:0036297">
    <property type="term" value="P:interstrand cross-link repair"/>
    <property type="evidence" value="ECO:0007669"/>
    <property type="project" value="TreeGrafter"/>
</dbReference>
<dbReference type="GO" id="GO:0003684">
    <property type="term" value="F:damaged DNA binding"/>
    <property type="evidence" value="ECO:0007669"/>
    <property type="project" value="TreeGrafter"/>
</dbReference>
<feature type="region of interest" description="Disordered" evidence="13">
    <location>
        <begin position="540"/>
        <end position="599"/>
    </location>
</feature>
<dbReference type="GO" id="GO:0035312">
    <property type="term" value="F:5'-3' DNA exonuclease activity"/>
    <property type="evidence" value="ECO:0007669"/>
    <property type="project" value="TreeGrafter"/>
</dbReference>
<evidence type="ECO:0000256" key="2">
    <source>
        <dbReference type="ARBA" id="ARBA00010304"/>
    </source>
</evidence>
<evidence type="ECO:0000256" key="1">
    <source>
        <dbReference type="ARBA" id="ARBA00004123"/>
    </source>
</evidence>
<dbReference type="SUPFAM" id="SSF56281">
    <property type="entry name" value="Metallo-hydrolase/oxidoreductase"/>
    <property type="match status" value="1"/>
</dbReference>
<keyword evidence="3" id="KW-0540">Nuclease</keyword>
<dbReference type="PANTHER" id="PTHR23240">
    <property type="entry name" value="DNA CROSS-LINK REPAIR PROTEIN PSO2/SNM1-RELATED"/>
    <property type="match status" value="1"/>
</dbReference>
<dbReference type="AlphaFoldDB" id="A0A3M6WZK6"/>
<evidence type="ECO:0000256" key="3">
    <source>
        <dbReference type="ARBA" id="ARBA00022722"/>
    </source>
</evidence>
<keyword evidence="4" id="KW-0255">Endonuclease</keyword>
<evidence type="ECO:0000256" key="8">
    <source>
        <dbReference type="ARBA" id="ARBA00023172"/>
    </source>
</evidence>
<dbReference type="GO" id="GO:0006310">
    <property type="term" value="P:DNA recombination"/>
    <property type="evidence" value="ECO:0007669"/>
    <property type="project" value="UniProtKB-KW"/>
</dbReference>
<evidence type="ECO:0000256" key="13">
    <source>
        <dbReference type="SAM" id="MobiDB-lite"/>
    </source>
</evidence>
<keyword evidence="10" id="KW-0539">Nucleus</keyword>
<keyword evidence="7" id="KW-0269">Exonuclease</keyword>
<dbReference type="OrthoDB" id="5561659at2759"/>
<evidence type="ECO:0000256" key="11">
    <source>
        <dbReference type="ARBA" id="ARBA00039759"/>
    </source>
</evidence>
<evidence type="ECO:0000256" key="4">
    <source>
        <dbReference type="ARBA" id="ARBA00022759"/>
    </source>
</evidence>
<organism evidence="15 16">
    <name type="scientific">Hortaea werneckii</name>
    <name type="common">Black yeast</name>
    <name type="synonym">Cladosporium werneckii</name>
    <dbReference type="NCBI Taxonomy" id="91943"/>
    <lineage>
        <taxon>Eukaryota</taxon>
        <taxon>Fungi</taxon>
        <taxon>Dikarya</taxon>
        <taxon>Ascomycota</taxon>
        <taxon>Pezizomycotina</taxon>
        <taxon>Dothideomycetes</taxon>
        <taxon>Dothideomycetidae</taxon>
        <taxon>Mycosphaerellales</taxon>
        <taxon>Teratosphaeriaceae</taxon>
        <taxon>Hortaea</taxon>
    </lineage>
</organism>
<keyword evidence="9" id="KW-0234">DNA repair</keyword>
<dbReference type="Proteomes" id="UP000281245">
    <property type="component" value="Unassembled WGS sequence"/>
</dbReference>
<feature type="domain" description="DNA repair metallo-beta-lactamase" evidence="14">
    <location>
        <begin position="465"/>
        <end position="493"/>
    </location>
</feature>
<gene>
    <name evidence="15" type="ORF">D0869_04849</name>
</gene>
<evidence type="ECO:0000256" key="7">
    <source>
        <dbReference type="ARBA" id="ARBA00022839"/>
    </source>
</evidence>
<sequence>MDESRRPTDQMSTFDGIVKEFPDIRIDYFRSSNGQSQPPLALFLSHVHSDHLVGLESCKSPFIYCSPATRELLLRLEKYPHRMNFAKGILESRKQTYRHLKTLLKPIPLETPTKLELSPGRTIRVTLFDANHCVGAVAFLIEDDEKAVIYTGDIRSEAWLIDTWCRHPLIIPYVCSGKRKPLKRLDCIYLDTTFAQKAEPYREFPSKAEGLTELLMAMSRYPENTLFYFDSWTFGYEDVWQTLAAALNSQIHLDQYRYGLYRALFNGTEPRAAETPKLMGFLCGNHVQAGCLTNREARIHSCEKGTACEIWNEDFVRITPIISRHRGVEMAELGAGGGQGDLDQHHELEVWDPSLVGQLIALCASKLNGQPELQASVMQMLKGIIDDRIPFISLDDFELKEESIQNEKGEEGFANLDDLPLERLVPALAKLVTKAKRQDQKGDPFTKDKSSVFSARADGLPKRITFPYSRHSSYSELCRLVEAFKPSDIHPCTVDKEKWTSAHSMISLFGHIYESDAPSFHHDQIMLARMGPSIPALATTRSQPLAGEVSTDDRVSPDETHGCEQNSPGEQERSHKRRRRNRSSLSRRREGRKCSELDSYHDAHVANEVALQNQMSPPKVSARQHHLESPIGGAEESRADLTNQDAGVNPEVESVRNFARPGTRHLPLSPTIVASPDEGTAKLVRSDNDNGFAEYPSHLFNEAQSKPSNARNFLRRQEAYDAAMSGDGIRWGDVSLASRSSHQVREEEL</sequence>
<evidence type="ECO:0000256" key="10">
    <source>
        <dbReference type="ARBA" id="ARBA00023242"/>
    </source>
</evidence>
<dbReference type="GO" id="GO:0004519">
    <property type="term" value="F:endonuclease activity"/>
    <property type="evidence" value="ECO:0007669"/>
    <property type="project" value="UniProtKB-KW"/>
</dbReference>